<gene>
    <name evidence="2" type="ORF">J2753_000678</name>
</gene>
<keyword evidence="1" id="KW-0472">Membrane</keyword>
<dbReference type="Proteomes" id="UP000823736">
    <property type="component" value="Unassembled WGS sequence"/>
</dbReference>
<sequence>MEEPDWATVLQAIYRSDNGAIFWPREDDTIDSTIEETDLSQEEEDDAISYLHNIGLIEHADRDRGRPRRLTQKGFDIAHERELRNQQETHNRILSAFTVLVGISALVQAVSVVSTESGPMQWILGFISVTGALAFVYVLKGKAEIFTE</sequence>
<name>A0A8T4GXY9_9EURY</name>
<dbReference type="OrthoDB" id="351361at2157"/>
<reference evidence="2" key="1">
    <citation type="submission" date="2021-03" db="EMBL/GenBank/DDBJ databases">
        <title>Genomic Encyclopedia of Type Strains, Phase IV (KMG-IV): sequencing the most valuable type-strain genomes for metagenomic binning, comparative biology and taxonomic classification.</title>
        <authorList>
            <person name="Goeker M."/>
        </authorList>
    </citation>
    <scope>NUCLEOTIDE SEQUENCE</scope>
    <source>
        <strain evidence="2">DSM 26232</strain>
    </source>
</reference>
<proteinExistence type="predicted"/>
<evidence type="ECO:0000313" key="2">
    <source>
        <dbReference type="EMBL" id="MBP1986205.1"/>
    </source>
</evidence>
<evidence type="ECO:0000256" key="1">
    <source>
        <dbReference type="SAM" id="Phobius"/>
    </source>
</evidence>
<organism evidence="2 3">
    <name type="scientific">Halolamina salifodinae</name>
    <dbReference type="NCBI Taxonomy" id="1202767"/>
    <lineage>
        <taxon>Archaea</taxon>
        <taxon>Methanobacteriati</taxon>
        <taxon>Methanobacteriota</taxon>
        <taxon>Stenosarchaea group</taxon>
        <taxon>Halobacteria</taxon>
        <taxon>Halobacteriales</taxon>
        <taxon>Haloferacaceae</taxon>
    </lineage>
</organism>
<keyword evidence="1" id="KW-1133">Transmembrane helix</keyword>
<dbReference type="RefSeq" id="WP_209490439.1">
    <property type="nucleotide sequence ID" value="NZ_JAGGLC010000001.1"/>
</dbReference>
<feature type="transmembrane region" description="Helical" evidence="1">
    <location>
        <begin position="93"/>
        <end position="114"/>
    </location>
</feature>
<accession>A0A8T4GXY9</accession>
<dbReference type="AlphaFoldDB" id="A0A8T4GXY9"/>
<comment type="caution">
    <text evidence="2">The sequence shown here is derived from an EMBL/GenBank/DDBJ whole genome shotgun (WGS) entry which is preliminary data.</text>
</comment>
<protein>
    <submittedName>
        <fullName evidence="2">Uncharacterized protein</fullName>
    </submittedName>
</protein>
<keyword evidence="3" id="KW-1185">Reference proteome</keyword>
<feature type="transmembrane region" description="Helical" evidence="1">
    <location>
        <begin position="120"/>
        <end position="139"/>
    </location>
</feature>
<keyword evidence="1" id="KW-0812">Transmembrane</keyword>
<dbReference type="EMBL" id="JAGGLC010000001">
    <property type="protein sequence ID" value="MBP1986205.1"/>
    <property type="molecule type" value="Genomic_DNA"/>
</dbReference>
<evidence type="ECO:0000313" key="3">
    <source>
        <dbReference type="Proteomes" id="UP000823736"/>
    </source>
</evidence>